<feature type="transmembrane region" description="Helical" evidence="9">
    <location>
        <begin position="211"/>
        <end position="236"/>
    </location>
</feature>
<evidence type="ECO:0000256" key="7">
    <source>
        <dbReference type="ARBA" id="ARBA00023180"/>
    </source>
</evidence>
<evidence type="ECO:0000256" key="5">
    <source>
        <dbReference type="ARBA" id="ARBA00022989"/>
    </source>
</evidence>
<evidence type="ECO:0000256" key="8">
    <source>
        <dbReference type="SAM" id="MobiDB-lite"/>
    </source>
</evidence>
<dbReference type="AlphaFoldDB" id="A0A8E0VGR6"/>
<comment type="similarity">
    <text evidence="2">Belongs to the SID1 family.</text>
</comment>
<comment type="caution">
    <text evidence="10">The sequence shown here is derived from an EMBL/GenBank/DDBJ whole genome shotgun (WGS) entry which is preliminary data.</text>
</comment>
<evidence type="ECO:0000256" key="3">
    <source>
        <dbReference type="ARBA" id="ARBA00022692"/>
    </source>
</evidence>
<evidence type="ECO:0000256" key="4">
    <source>
        <dbReference type="ARBA" id="ARBA00022729"/>
    </source>
</evidence>
<organism evidence="10 11">
    <name type="scientific">Fasciolopsis buskii</name>
    <dbReference type="NCBI Taxonomy" id="27845"/>
    <lineage>
        <taxon>Eukaryota</taxon>
        <taxon>Metazoa</taxon>
        <taxon>Spiralia</taxon>
        <taxon>Lophotrochozoa</taxon>
        <taxon>Platyhelminthes</taxon>
        <taxon>Trematoda</taxon>
        <taxon>Digenea</taxon>
        <taxon>Plagiorchiida</taxon>
        <taxon>Echinostomata</taxon>
        <taxon>Echinostomatoidea</taxon>
        <taxon>Fasciolidae</taxon>
        <taxon>Fasciolopsis</taxon>
    </lineage>
</organism>
<dbReference type="GO" id="GO:0005886">
    <property type="term" value="C:plasma membrane"/>
    <property type="evidence" value="ECO:0007669"/>
    <property type="project" value="TreeGrafter"/>
</dbReference>
<feature type="transmembrane region" description="Helical" evidence="9">
    <location>
        <begin position="314"/>
        <end position="335"/>
    </location>
</feature>
<accession>A0A8E0VGR6</accession>
<dbReference type="GO" id="GO:0051033">
    <property type="term" value="F:RNA transmembrane transporter activity"/>
    <property type="evidence" value="ECO:0007669"/>
    <property type="project" value="TreeGrafter"/>
</dbReference>
<keyword evidence="6 9" id="KW-0472">Membrane</keyword>
<evidence type="ECO:0000256" key="9">
    <source>
        <dbReference type="SAM" id="Phobius"/>
    </source>
</evidence>
<feature type="transmembrane region" description="Helical" evidence="9">
    <location>
        <begin position="514"/>
        <end position="532"/>
    </location>
</feature>
<evidence type="ECO:0000256" key="2">
    <source>
        <dbReference type="ARBA" id="ARBA00006618"/>
    </source>
</evidence>
<dbReference type="InterPro" id="IPR025958">
    <property type="entry name" value="SID1_TM_fam"/>
</dbReference>
<feature type="region of interest" description="Disordered" evidence="8">
    <location>
        <begin position="115"/>
        <end position="145"/>
    </location>
</feature>
<feature type="transmembrane region" description="Helical" evidence="9">
    <location>
        <begin position="372"/>
        <end position="391"/>
    </location>
</feature>
<evidence type="ECO:0000313" key="11">
    <source>
        <dbReference type="Proteomes" id="UP000728185"/>
    </source>
</evidence>
<evidence type="ECO:0000313" key="10">
    <source>
        <dbReference type="EMBL" id="KAA0188616.1"/>
    </source>
</evidence>
<feature type="transmembrane region" description="Helical" evidence="9">
    <location>
        <begin position="544"/>
        <end position="564"/>
    </location>
</feature>
<dbReference type="GO" id="GO:0003725">
    <property type="term" value="F:double-stranded RNA binding"/>
    <property type="evidence" value="ECO:0007669"/>
    <property type="project" value="TreeGrafter"/>
</dbReference>
<comment type="subcellular location">
    <subcellularLocation>
        <location evidence="1">Membrane</location>
        <topology evidence="1">Multi-pass membrane protein</topology>
    </subcellularLocation>
</comment>
<gene>
    <name evidence="10" type="ORF">FBUS_00094</name>
</gene>
<reference evidence="10" key="1">
    <citation type="submission" date="2019-05" db="EMBL/GenBank/DDBJ databases">
        <title>Annotation for the trematode Fasciolopsis buski.</title>
        <authorList>
            <person name="Choi Y.-J."/>
        </authorList>
    </citation>
    <scope>NUCLEOTIDE SEQUENCE</scope>
    <source>
        <strain evidence="10">HT</strain>
        <tissue evidence="10">Whole worm</tissue>
    </source>
</reference>
<proteinExistence type="inferred from homology"/>
<dbReference type="PANTHER" id="PTHR12185:SF14">
    <property type="entry name" value="CHOLESTEROL UPTAKE PROTEIN 1"/>
    <property type="match status" value="1"/>
</dbReference>
<dbReference type="PANTHER" id="PTHR12185">
    <property type="entry name" value="SID1 TRANSMEMBRANE FAMILY MEMEBER"/>
    <property type="match status" value="1"/>
</dbReference>
<sequence length="622" mass="70536">MQFSLFEKANYLCLSFENRSQFCPDDTVIPDSSAPPVQVDFMARSWHSDEAETRPQVGPTAPYAGSSLPRSAGSECALTVPVHGSHSHDLFYNAPDPSVPVPVEAQPFSMTVSGSERESDFVGNSTTAIQPKSSKPSHHSRIRRRSVDFSRSACRPAKPFGQLTAGDEELTAVFHSELGSNAPLTIGSRNTTIPTLIDLSRKPYIQLNRKYMLYFWFLIIISVFYGLPAVQLIMIYQKALVETGNEDLCYYNFECARPLGIFTAFNNIISNVGYMMLGLLFLALTARRDLLHRRALKFGPSQAQTRGIPQHYGLYYSMGLALTMEGIMSACYHMCPSFSNFQFDTAYMYILAMLIMLKIYQTRHPDVNATAHSAYMVMAIVIFLGVTGVLYGSETFWIAFTVLFLLMSVILTAEIYYMGHWNIDLCLPRRLYSLIQSDGIHCLKPMYLERMILLLIANMVNFTLPSSPLGLYFYCFLSAGVTLTRFLFCLILSYSITSSAGYGIVTRPRNFSSFLLTIFMVNMLVYTMFYIIMKLRNRERFLPLPVVFMVFAIVSWSISIYFFFSRLTTWEVTPAQSRALNQPCLLLSFYDAHDIWHFMSAISMFFSFLVSSDHSRHDIPAD</sequence>
<evidence type="ECO:0000256" key="1">
    <source>
        <dbReference type="ARBA" id="ARBA00004141"/>
    </source>
</evidence>
<name>A0A8E0VGR6_9TREM</name>
<keyword evidence="7" id="KW-0325">Glycoprotein</keyword>
<dbReference type="EMBL" id="LUCM01008319">
    <property type="protein sequence ID" value="KAA0188616.1"/>
    <property type="molecule type" value="Genomic_DNA"/>
</dbReference>
<feature type="compositionally biased region" description="Polar residues" evidence="8">
    <location>
        <begin position="122"/>
        <end position="134"/>
    </location>
</feature>
<keyword evidence="4" id="KW-0732">Signal</keyword>
<feature type="transmembrane region" description="Helical" evidence="9">
    <location>
        <begin position="341"/>
        <end position="360"/>
    </location>
</feature>
<dbReference type="Pfam" id="PF13965">
    <property type="entry name" value="SID-1_RNA_chan"/>
    <property type="match status" value="2"/>
</dbReference>
<evidence type="ECO:0000256" key="6">
    <source>
        <dbReference type="ARBA" id="ARBA00023136"/>
    </source>
</evidence>
<dbReference type="Proteomes" id="UP000728185">
    <property type="component" value="Unassembled WGS sequence"/>
</dbReference>
<keyword evidence="5 9" id="KW-1133">Transmembrane helix</keyword>
<feature type="transmembrane region" description="Helical" evidence="9">
    <location>
        <begin position="397"/>
        <end position="419"/>
    </location>
</feature>
<feature type="compositionally biased region" description="Basic residues" evidence="8">
    <location>
        <begin position="135"/>
        <end position="144"/>
    </location>
</feature>
<dbReference type="GO" id="GO:0005764">
    <property type="term" value="C:lysosome"/>
    <property type="evidence" value="ECO:0007669"/>
    <property type="project" value="TreeGrafter"/>
</dbReference>
<keyword evidence="3 9" id="KW-0812">Transmembrane</keyword>
<protein>
    <submittedName>
        <fullName evidence="10">SID1 transmembrane family member 1</fullName>
    </submittedName>
</protein>
<feature type="transmembrane region" description="Helical" evidence="9">
    <location>
        <begin position="268"/>
        <end position="286"/>
    </location>
</feature>
<feature type="transmembrane region" description="Helical" evidence="9">
    <location>
        <begin position="471"/>
        <end position="494"/>
    </location>
</feature>
<dbReference type="OrthoDB" id="416618at2759"/>
<keyword evidence="11" id="KW-1185">Reference proteome</keyword>